<evidence type="ECO:0000313" key="2">
    <source>
        <dbReference type="Proteomes" id="UP000805193"/>
    </source>
</evidence>
<accession>A0AC60P969</accession>
<proteinExistence type="predicted"/>
<sequence>MGFLREAEVSDVELREAWELIREREKRAKVEKRALDEKARLKDKSERKERRTNAKSGVFVPTGLPTPFRTTATPNLTRWKLEGDRDPAKEREEVCQASDVCFLGDKDKASMVTPPQKSIQLKESTVEKSADREAEQEVGRPGRHPWNSETKPGLDKRDQSQGCSEKASCSSRPS</sequence>
<dbReference type="EMBL" id="JABSTQ010011051">
    <property type="protein sequence ID" value="KAG0415654.1"/>
    <property type="molecule type" value="Genomic_DNA"/>
</dbReference>
<protein>
    <submittedName>
        <fullName evidence="1">Uncharacterized protein</fullName>
    </submittedName>
</protein>
<organism evidence="1 2">
    <name type="scientific">Ixodes persulcatus</name>
    <name type="common">Taiga tick</name>
    <dbReference type="NCBI Taxonomy" id="34615"/>
    <lineage>
        <taxon>Eukaryota</taxon>
        <taxon>Metazoa</taxon>
        <taxon>Ecdysozoa</taxon>
        <taxon>Arthropoda</taxon>
        <taxon>Chelicerata</taxon>
        <taxon>Arachnida</taxon>
        <taxon>Acari</taxon>
        <taxon>Parasitiformes</taxon>
        <taxon>Ixodida</taxon>
        <taxon>Ixodoidea</taxon>
        <taxon>Ixodidae</taxon>
        <taxon>Ixodinae</taxon>
        <taxon>Ixodes</taxon>
    </lineage>
</organism>
<reference evidence="1 2" key="1">
    <citation type="journal article" date="2020" name="Cell">
        <title>Large-Scale Comparative Analyses of Tick Genomes Elucidate Their Genetic Diversity and Vector Capacities.</title>
        <authorList>
            <consortium name="Tick Genome and Microbiome Consortium (TIGMIC)"/>
            <person name="Jia N."/>
            <person name="Wang J."/>
            <person name="Shi W."/>
            <person name="Du L."/>
            <person name="Sun Y."/>
            <person name="Zhan W."/>
            <person name="Jiang J.F."/>
            <person name="Wang Q."/>
            <person name="Zhang B."/>
            <person name="Ji P."/>
            <person name="Bell-Sakyi L."/>
            <person name="Cui X.M."/>
            <person name="Yuan T.T."/>
            <person name="Jiang B.G."/>
            <person name="Yang W.F."/>
            <person name="Lam T.T."/>
            <person name="Chang Q.C."/>
            <person name="Ding S.J."/>
            <person name="Wang X.J."/>
            <person name="Zhu J.G."/>
            <person name="Ruan X.D."/>
            <person name="Zhao L."/>
            <person name="Wei J.T."/>
            <person name="Ye R.Z."/>
            <person name="Que T.C."/>
            <person name="Du C.H."/>
            <person name="Zhou Y.H."/>
            <person name="Cheng J.X."/>
            <person name="Dai P.F."/>
            <person name="Guo W.B."/>
            <person name="Han X.H."/>
            <person name="Huang E.J."/>
            <person name="Li L.F."/>
            <person name="Wei W."/>
            <person name="Gao Y.C."/>
            <person name="Liu J.Z."/>
            <person name="Shao H.Z."/>
            <person name="Wang X."/>
            <person name="Wang C.C."/>
            <person name="Yang T.C."/>
            <person name="Huo Q.B."/>
            <person name="Li W."/>
            <person name="Chen H.Y."/>
            <person name="Chen S.E."/>
            <person name="Zhou L.G."/>
            <person name="Ni X.B."/>
            <person name="Tian J.H."/>
            <person name="Sheng Y."/>
            <person name="Liu T."/>
            <person name="Pan Y.S."/>
            <person name="Xia L.Y."/>
            <person name="Li J."/>
            <person name="Zhao F."/>
            <person name="Cao W.C."/>
        </authorList>
    </citation>
    <scope>NUCLEOTIDE SEQUENCE [LARGE SCALE GENOMIC DNA]</scope>
    <source>
        <strain evidence="1">Iper-2018</strain>
    </source>
</reference>
<name>A0AC60P969_IXOPE</name>
<keyword evidence="2" id="KW-1185">Reference proteome</keyword>
<dbReference type="Proteomes" id="UP000805193">
    <property type="component" value="Unassembled WGS sequence"/>
</dbReference>
<gene>
    <name evidence="1" type="ORF">HPB47_007184</name>
</gene>
<evidence type="ECO:0000313" key="1">
    <source>
        <dbReference type="EMBL" id="KAG0415654.1"/>
    </source>
</evidence>
<comment type="caution">
    <text evidence="1">The sequence shown here is derived from an EMBL/GenBank/DDBJ whole genome shotgun (WGS) entry which is preliminary data.</text>
</comment>